<feature type="domain" description="Protein kinase" evidence="8">
    <location>
        <begin position="651"/>
        <end position="942"/>
    </location>
</feature>
<feature type="compositionally biased region" description="Basic and acidic residues" evidence="7">
    <location>
        <begin position="287"/>
        <end position="296"/>
    </location>
</feature>
<evidence type="ECO:0000313" key="9">
    <source>
        <dbReference type="EMBL" id="RLU23112.1"/>
    </source>
</evidence>
<reference evidence="9 10" key="1">
    <citation type="journal article" date="2018" name="Genome Res.">
        <title>The genomic architecture and molecular evolution of ant odorant receptors.</title>
        <authorList>
            <person name="McKenzie S.K."/>
            <person name="Kronauer D.J.C."/>
        </authorList>
    </citation>
    <scope>NUCLEOTIDE SEQUENCE [LARGE SCALE GENOMIC DNA]</scope>
    <source>
        <strain evidence="9">Clonal line C1</strain>
    </source>
</reference>
<feature type="region of interest" description="Disordered" evidence="7">
    <location>
        <begin position="278"/>
        <end position="323"/>
    </location>
</feature>
<dbReference type="GO" id="GO:0004712">
    <property type="term" value="F:protein serine/threonine/tyrosine kinase activity"/>
    <property type="evidence" value="ECO:0007669"/>
    <property type="project" value="TreeGrafter"/>
</dbReference>
<dbReference type="Proteomes" id="UP000279307">
    <property type="component" value="Chromosome 5"/>
</dbReference>
<dbReference type="GO" id="GO:0005634">
    <property type="term" value="C:nucleus"/>
    <property type="evidence" value="ECO:0007669"/>
    <property type="project" value="TreeGrafter"/>
</dbReference>
<sequence length="980" mass="109706">MMSDLTTKDRYSFDSISTGRLTMQNVALPKSQPVRLKELMQMCEDDDDDDEDNANDEDDDDDDESEKKSLKFENESDFDEPRPLSQNIGEDTFEEAPPCKSSNPPIDSMDGFPNSACTLPEGNCESVSYTQKRISCTSDKEEYRVNGVNFGSQLPVSSTSKQETYNCKYDVQKQDNNISHHALRGHQVDTVRDCSMGVASSPPSLSIFTGDYSAKPDTNRNLPSTSSVQLLHENAYAPDMLKRREEYPYNVSAESKTLLSRASDTYLSHISKEEQWLKGTHSFTEQTSKDREEESQTLKGPSTAAESLSGVPQTFGSSMHPMRHSSQFGVARYEANERYTPAKSSHAEFSTPSLSEKTGKSLTTANRLVLDTPMKHLQISSMHPNSCMSHKQLFCTPQNKMSGDASKSHVQTPSTILSTWCHNNVRSIQAEGKNLFAREHVQTPRNTICTPIAEKAEPSSFSGIDRPYRNVRRPLVDAALAHGDTLSYPVESKTPLLHTRPEAKSIATSEAQQENRNRKTVGTVELHSDLKPTKLVEEMKDKQCVPNASVGSDGRAMQSQNESNQLTVGVNTSAKVVQDSSRKYKEQGSSVPSVEHASVHEHYPVRERHYPVREEVRQIADKVASVQFSVPTSLLPQRQSGKTLFVKDKEYLILGSLGRGMSGEVLRVQDLSSGEMLAIKCVDLSKMDKEAAQGCLDEITMLHKLQAPCVIKMFDYHIRESMVYVIMEMGDTDLSRLLRSMSQEKQIPFTMILYYWTEMLTAVKHIHDNGVIHSDLKPGNYLLVRGRLKLIDFGIASSINSEMTSVLKNNTIGTLNYISPEALMDIGGNADSPTHKVKYKINFKSDVWSLGCILYSMVYGQTPFHHIRSQWAKVNAITNPKPNISFPVTRSTSGGDAKNCEHIPPVLIDVMRKCLQHDPKMRSTVSQLLQVQYLPTSQHATLTSVVPDIPANVLVKIKRTLNEDEWRQFIQVLDTKRNHT</sequence>
<dbReference type="Gene3D" id="3.30.200.20">
    <property type="entry name" value="Phosphorylase Kinase, domain 1"/>
    <property type="match status" value="1"/>
</dbReference>
<feature type="compositionally biased region" description="Basic and acidic residues" evidence="7">
    <location>
        <begin position="1"/>
        <end position="12"/>
    </location>
</feature>
<dbReference type="InterPro" id="IPR000719">
    <property type="entry name" value="Prot_kinase_dom"/>
</dbReference>
<dbReference type="InterPro" id="IPR017441">
    <property type="entry name" value="Protein_kinase_ATP_BS"/>
</dbReference>
<dbReference type="GO" id="GO:0034501">
    <property type="term" value="P:protein localization to kinetochore"/>
    <property type="evidence" value="ECO:0007669"/>
    <property type="project" value="TreeGrafter"/>
</dbReference>
<keyword evidence="1" id="KW-0723">Serine/threonine-protein kinase</keyword>
<comment type="caution">
    <text evidence="9">The sequence shown here is derived from an EMBL/GenBank/DDBJ whole genome shotgun (WGS) entry which is preliminary data.</text>
</comment>
<dbReference type="GO" id="GO:0007094">
    <property type="term" value="P:mitotic spindle assembly checkpoint signaling"/>
    <property type="evidence" value="ECO:0007669"/>
    <property type="project" value="TreeGrafter"/>
</dbReference>
<proteinExistence type="predicted"/>
<dbReference type="GO" id="GO:0004674">
    <property type="term" value="F:protein serine/threonine kinase activity"/>
    <property type="evidence" value="ECO:0007669"/>
    <property type="project" value="UniProtKB-KW"/>
</dbReference>
<feature type="compositionally biased region" description="Basic and acidic residues" evidence="7">
    <location>
        <begin position="65"/>
        <end position="82"/>
    </location>
</feature>
<gene>
    <name evidence="9" type="ORF">DMN91_005390</name>
</gene>
<evidence type="ECO:0000259" key="8">
    <source>
        <dbReference type="PROSITE" id="PS50011"/>
    </source>
</evidence>
<evidence type="ECO:0000256" key="4">
    <source>
        <dbReference type="ARBA" id="ARBA00022777"/>
    </source>
</evidence>
<dbReference type="PROSITE" id="PS50011">
    <property type="entry name" value="PROTEIN_KINASE_DOM"/>
    <property type="match status" value="1"/>
</dbReference>
<dbReference type="OrthoDB" id="20524at2759"/>
<feature type="compositionally biased region" description="Polar residues" evidence="7">
    <location>
        <begin position="14"/>
        <end position="25"/>
    </location>
</feature>
<organism evidence="9 10">
    <name type="scientific">Ooceraea biroi</name>
    <name type="common">Clonal raider ant</name>
    <name type="synonym">Cerapachys biroi</name>
    <dbReference type="NCBI Taxonomy" id="2015173"/>
    <lineage>
        <taxon>Eukaryota</taxon>
        <taxon>Metazoa</taxon>
        <taxon>Ecdysozoa</taxon>
        <taxon>Arthropoda</taxon>
        <taxon>Hexapoda</taxon>
        <taxon>Insecta</taxon>
        <taxon>Pterygota</taxon>
        <taxon>Neoptera</taxon>
        <taxon>Endopterygota</taxon>
        <taxon>Hymenoptera</taxon>
        <taxon>Apocrita</taxon>
        <taxon>Aculeata</taxon>
        <taxon>Formicoidea</taxon>
        <taxon>Formicidae</taxon>
        <taxon>Dorylinae</taxon>
        <taxon>Ooceraea</taxon>
    </lineage>
</organism>
<dbReference type="PROSITE" id="PS00107">
    <property type="entry name" value="PROTEIN_KINASE_ATP"/>
    <property type="match status" value="1"/>
</dbReference>
<dbReference type="GO" id="GO:0007059">
    <property type="term" value="P:chromosome segregation"/>
    <property type="evidence" value="ECO:0007669"/>
    <property type="project" value="TreeGrafter"/>
</dbReference>
<evidence type="ECO:0000256" key="5">
    <source>
        <dbReference type="ARBA" id="ARBA00022840"/>
    </source>
</evidence>
<dbReference type="InterPro" id="IPR011009">
    <property type="entry name" value="Kinase-like_dom_sf"/>
</dbReference>
<dbReference type="PROSITE" id="PS00108">
    <property type="entry name" value="PROTEIN_KINASE_ST"/>
    <property type="match status" value="1"/>
</dbReference>
<protein>
    <recommendedName>
        <fullName evidence="8">Protein kinase domain-containing protein</fullName>
    </recommendedName>
</protein>
<feature type="binding site" evidence="6">
    <location>
        <position position="680"/>
    </location>
    <ligand>
        <name>ATP</name>
        <dbReference type="ChEBI" id="CHEBI:30616"/>
    </ligand>
</feature>
<dbReference type="GO" id="GO:0033316">
    <property type="term" value="P:meiotic spindle assembly checkpoint signaling"/>
    <property type="evidence" value="ECO:0007669"/>
    <property type="project" value="TreeGrafter"/>
</dbReference>
<feature type="compositionally biased region" description="Acidic residues" evidence="7">
    <location>
        <begin position="43"/>
        <end position="64"/>
    </location>
</feature>
<evidence type="ECO:0000256" key="2">
    <source>
        <dbReference type="ARBA" id="ARBA00022679"/>
    </source>
</evidence>
<dbReference type="EMBL" id="QOIP01000005">
    <property type="protein sequence ID" value="RLU23112.1"/>
    <property type="molecule type" value="Genomic_DNA"/>
</dbReference>
<dbReference type="GO" id="GO:0005524">
    <property type="term" value="F:ATP binding"/>
    <property type="evidence" value="ECO:0007669"/>
    <property type="project" value="UniProtKB-UniRule"/>
</dbReference>
<dbReference type="AlphaFoldDB" id="A0A3L8DS27"/>
<dbReference type="PANTHER" id="PTHR22974:SF21">
    <property type="entry name" value="DUAL SPECIFICITY PROTEIN KINASE TTK"/>
    <property type="match status" value="1"/>
</dbReference>
<keyword evidence="4" id="KW-0418">Kinase</keyword>
<dbReference type="SMART" id="SM00220">
    <property type="entry name" value="S_TKc"/>
    <property type="match status" value="1"/>
</dbReference>
<dbReference type="FunFam" id="3.30.200.20:FF:000131">
    <property type="entry name" value="Dual specificity protein kinase TTK"/>
    <property type="match status" value="1"/>
</dbReference>
<dbReference type="Pfam" id="PF00069">
    <property type="entry name" value="Pkinase"/>
    <property type="match status" value="1"/>
</dbReference>
<keyword evidence="3 6" id="KW-0547">Nucleotide-binding</keyword>
<keyword evidence="5 6" id="KW-0067">ATP-binding</keyword>
<feature type="region of interest" description="Disordered" evidence="7">
    <location>
        <begin position="1"/>
        <end position="106"/>
    </location>
</feature>
<feature type="compositionally biased region" description="Polar residues" evidence="7">
    <location>
        <begin position="297"/>
        <end position="317"/>
    </location>
</feature>
<evidence type="ECO:0000256" key="6">
    <source>
        <dbReference type="PROSITE-ProRule" id="PRU10141"/>
    </source>
</evidence>
<evidence type="ECO:0000256" key="1">
    <source>
        <dbReference type="ARBA" id="ARBA00022527"/>
    </source>
</evidence>
<dbReference type="SUPFAM" id="SSF56112">
    <property type="entry name" value="Protein kinase-like (PK-like)"/>
    <property type="match status" value="1"/>
</dbReference>
<evidence type="ECO:0000256" key="7">
    <source>
        <dbReference type="SAM" id="MobiDB-lite"/>
    </source>
</evidence>
<dbReference type="GO" id="GO:0000776">
    <property type="term" value="C:kinetochore"/>
    <property type="evidence" value="ECO:0007669"/>
    <property type="project" value="TreeGrafter"/>
</dbReference>
<evidence type="ECO:0000256" key="3">
    <source>
        <dbReference type="ARBA" id="ARBA00022741"/>
    </source>
</evidence>
<accession>A0A3L8DS27</accession>
<dbReference type="InterPro" id="IPR008271">
    <property type="entry name" value="Ser/Thr_kinase_AS"/>
</dbReference>
<dbReference type="Gene3D" id="1.10.510.10">
    <property type="entry name" value="Transferase(Phosphotransferase) domain 1"/>
    <property type="match status" value="1"/>
</dbReference>
<evidence type="ECO:0000313" key="10">
    <source>
        <dbReference type="Proteomes" id="UP000279307"/>
    </source>
</evidence>
<keyword evidence="2" id="KW-0808">Transferase</keyword>
<name>A0A3L8DS27_OOCBI</name>
<dbReference type="PANTHER" id="PTHR22974">
    <property type="entry name" value="MIXED LINEAGE PROTEIN KINASE"/>
    <property type="match status" value="1"/>
</dbReference>